<accession>A0ACB7T0X8</accession>
<evidence type="ECO:0000313" key="2">
    <source>
        <dbReference type="Proteomes" id="UP000821845"/>
    </source>
</evidence>
<comment type="caution">
    <text evidence="1">The sequence shown here is derived from an EMBL/GenBank/DDBJ whole genome shotgun (WGS) entry which is preliminary data.</text>
</comment>
<sequence length="200" mass="22666">MPPAYEPGHDDDGSQGSRVAGFPILSIIIKLVALEEMQHARWARAAGCQPKKKTTVSDARDLFLLCERERTRSAPTKDVRLARVSSTLYRSWKTRSRSQQERTASATDNSWSNAKLPLVMMSKRKKGHRKGAVGFKDVPLDDKPMSKEEEEKHRKFVNLRRNHYKDEFQKLKNRPPPDDDEEDGDANATSTTQEGGTTTK</sequence>
<protein>
    <submittedName>
        <fullName evidence="1">Uncharacterized protein</fullName>
    </submittedName>
</protein>
<dbReference type="Proteomes" id="UP000821845">
    <property type="component" value="Chromosome 11"/>
</dbReference>
<keyword evidence="2" id="KW-1185">Reference proteome</keyword>
<name>A0ACB7T0X8_HYAAI</name>
<gene>
    <name evidence="1" type="ORF">HPB50_000536</name>
</gene>
<proteinExistence type="predicted"/>
<evidence type="ECO:0000313" key="1">
    <source>
        <dbReference type="EMBL" id="KAH6940515.1"/>
    </source>
</evidence>
<reference evidence="1" key="1">
    <citation type="submission" date="2020-05" db="EMBL/GenBank/DDBJ databases">
        <title>Large-scale comparative analyses of tick genomes elucidate their genetic diversity and vector capacities.</title>
        <authorList>
            <person name="Jia N."/>
            <person name="Wang J."/>
            <person name="Shi W."/>
            <person name="Du L."/>
            <person name="Sun Y."/>
            <person name="Zhan W."/>
            <person name="Jiang J."/>
            <person name="Wang Q."/>
            <person name="Zhang B."/>
            <person name="Ji P."/>
            <person name="Sakyi L.B."/>
            <person name="Cui X."/>
            <person name="Yuan T."/>
            <person name="Jiang B."/>
            <person name="Yang W."/>
            <person name="Lam T.T.-Y."/>
            <person name="Chang Q."/>
            <person name="Ding S."/>
            <person name="Wang X."/>
            <person name="Zhu J."/>
            <person name="Ruan X."/>
            <person name="Zhao L."/>
            <person name="Wei J."/>
            <person name="Que T."/>
            <person name="Du C."/>
            <person name="Cheng J."/>
            <person name="Dai P."/>
            <person name="Han X."/>
            <person name="Huang E."/>
            <person name="Gao Y."/>
            <person name="Liu J."/>
            <person name="Shao H."/>
            <person name="Ye R."/>
            <person name="Li L."/>
            <person name="Wei W."/>
            <person name="Wang X."/>
            <person name="Wang C."/>
            <person name="Yang T."/>
            <person name="Huo Q."/>
            <person name="Li W."/>
            <person name="Guo W."/>
            <person name="Chen H."/>
            <person name="Zhou L."/>
            <person name="Ni X."/>
            <person name="Tian J."/>
            <person name="Zhou Y."/>
            <person name="Sheng Y."/>
            <person name="Liu T."/>
            <person name="Pan Y."/>
            <person name="Xia L."/>
            <person name="Li J."/>
            <person name="Zhao F."/>
            <person name="Cao W."/>
        </authorList>
    </citation>
    <scope>NUCLEOTIDE SEQUENCE</scope>
    <source>
        <strain evidence="1">Hyas-2018</strain>
    </source>
</reference>
<dbReference type="EMBL" id="CM023491">
    <property type="protein sequence ID" value="KAH6940515.1"/>
    <property type="molecule type" value="Genomic_DNA"/>
</dbReference>
<organism evidence="1 2">
    <name type="scientific">Hyalomma asiaticum</name>
    <name type="common">Tick</name>
    <dbReference type="NCBI Taxonomy" id="266040"/>
    <lineage>
        <taxon>Eukaryota</taxon>
        <taxon>Metazoa</taxon>
        <taxon>Ecdysozoa</taxon>
        <taxon>Arthropoda</taxon>
        <taxon>Chelicerata</taxon>
        <taxon>Arachnida</taxon>
        <taxon>Acari</taxon>
        <taxon>Parasitiformes</taxon>
        <taxon>Ixodida</taxon>
        <taxon>Ixodoidea</taxon>
        <taxon>Ixodidae</taxon>
        <taxon>Hyalomminae</taxon>
        <taxon>Hyalomma</taxon>
    </lineage>
</organism>